<dbReference type="Gene3D" id="1.10.10.10">
    <property type="entry name" value="Winged helix-like DNA-binding domain superfamily/Winged helix DNA-binding domain"/>
    <property type="match status" value="1"/>
</dbReference>
<keyword evidence="2" id="KW-0238">DNA-binding</keyword>
<dbReference type="InterPro" id="IPR002577">
    <property type="entry name" value="HTH_HxlR"/>
</dbReference>
<evidence type="ECO:0000256" key="2">
    <source>
        <dbReference type="ARBA" id="ARBA00023125"/>
    </source>
</evidence>
<reference evidence="6" key="1">
    <citation type="submission" date="2016-06" db="EMBL/GenBank/DDBJ databases">
        <authorList>
            <person name="Varghese N."/>
        </authorList>
    </citation>
    <scope>NUCLEOTIDE SEQUENCE [LARGE SCALE GENOMIC DNA]</scope>
    <source>
        <strain evidence="6">DSM 45555</strain>
    </source>
</reference>
<protein>
    <submittedName>
        <fullName evidence="5">Transcriptional regulator, HxlR family</fullName>
    </submittedName>
</protein>
<proteinExistence type="predicted"/>
<dbReference type="Pfam" id="PF01638">
    <property type="entry name" value="HxlR"/>
    <property type="match status" value="1"/>
</dbReference>
<gene>
    <name evidence="5" type="ORF">GA0070215_13814</name>
</gene>
<dbReference type="GO" id="GO:0003677">
    <property type="term" value="F:DNA binding"/>
    <property type="evidence" value="ECO:0007669"/>
    <property type="project" value="UniProtKB-KW"/>
</dbReference>
<name>A0A1C5AKX4_9ACTN</name>
<keyword evidence="6" id="KW-1185">Reference proteome</keyword>
<organism evidence="5 6">
    <name type="scientific">Micromonospora marina</name>
    <dbReference type="NCBI Taxonomy" id="307120"/>
    <lineage>
        <taxon>Bacteria</taxon>
        <taxon>Bacillati</taxon>
        <taxon>Actinomycetota</taxon>
        <taxon>Actinomycetes</taxon>
        <taxon>Micromonosporales</taxon>
        <taxon>Micromonosporaceae</taxon>
        <taxon>Micromonospora</taxon>
    </lineage>
</organism>
<keyword evidence="1" id="KW-0805">Transcription regulation</keyword>
<dbReference type="PANTHER" id="PTHR33204:SF18">
    <property type="entry name" value="TRANSCRIPTIONAL REGULATORY PROTEIN"/>
    <property type="match status" value="1"/>
</dbReference>
<dbReference type="SUPFAM" id="SSF46785">
    <property type="entry name" value="Winged helix' DNA-binding domain"/>
    <property type="match status" value="1"/>
</dbReference>
<evidence type="ECO:0000313" key="6">
    <source>
        <dbReference type="Proteomes" id="UP000198551"/>
    </source>
</evidence>
<feature type="domain" description="HTH hxlR-type" evidence="4">
    <location>
        <begin position="5"/>
        <end position="102"/>
    </location>
</feature>
<accession>A0A1C5AKX4</accession>
<dbReference type="EMBL" id="FMCV01000038">
    <property type="protein sequence ID" value="SCF45888.1"/>
    <property type="molecule type" value="Genomic_DNA"/>
</dbReference>
<evidence type="ECO:0000256" key="3">
    <source>
        <dbReference type="ARBA" id="ARBA00023163"/>
    </source>
</evidence>
<dbReference type="PANTHER" id="PTHR33204">
    <property type="entry name" value="TRANSCRIPTIONAL REGULATOR, MARR FAMILY"/>
    <property type="match status" value="1"/>
</dbReference>
<dbReference type="InterPro" id="IPR036390">
    <property type="entry name" value="WH_DNA-bd_sf"/>
</dbReference>
<evidence type="ECO:0000313" key="5">
    <source>
        <dbReference type="EMBL" id="SCF45888.1"/>
    </source>
</evidence>
<evidence type="ECO:0000259" key="4">
    <source>
        <dbReference type="PROSITE" id="PS51118"/>
    </source>
</evidence>
<dbReference type="PROSITE" id="PS51118">
    <property type="entry name" value="HTH_HXLR"/>
    <property type="match status" value="1"/>
</dbReference>
<dbReference type="InterPro" id="IPR036388">
    <property type="entry name" value="WH-like_DNA-bd_sf"/>
</dbReference>
<sequence>MDDDLHVAHEAIRLCAQRWTLEILTALGQRPMRFSELLREIQPAPSSKSLNDALRRLRDGGLVHHTDDAGAGTYSLTAAGTHLLPLLSSFMREVRRWSDTYRDGCAQPTAAETGPA</sequence>
<evidence type="ECO:0000256" key="1">
    <source>
        <dbReference type="ARBA" id="ARBA00023015"/>
    </source>
</evidence>
<dbReference type="Proteomes" id="UP000198551">
    <property type="component" value="Unassembled WGS sequence"/>
</dbReference>
<dbReference type="RefSeq" id="WP_091051482.1">
    <property type="nucleotide sequence ID" value="NZ_FMCV01000038.1"/>
</dbReference>
<keyword evidence="3" id="KW-0804">Transcription</keyword>
<dbReference type="AlphaFoldDB" id="A0A1C5AKX4"/>